<dbReference type="GO" id="GO:0006430">
    <property type="term" value="P:lysyl-tRNA aminoacylation"/>
    <property type="evidence" value="ECO:0007669"/>
    <property type="project" value="UniProtKB-UniRule"/>
</dbReference>
<evidence type="ECO:0000256" key="9">
    <source>
        <dbReference type="HAMAP-Rule" id="MF_00252"/>
    </source>
</evidence>
<organism evidence="12 13">
    <name type="scientific">Abyssobacteria bacterium (strain SURF_5)</name>
    <dbReference type="NCBI Taxonomy" id="2093360"/>
    <lineage>
        <taxon>Bacteria</taxon>
        <taxon>Pseudomonadati</taxon>
        <taxon>Candidatus Hydrogenedentota</taxon>
        <taxon>Candidatus Abyssobacteria</taxon>
    </lineage>
</organism>
<dbReference type="GO" id="GO:0005829">
    <property type="term" value="C:cytosol"/>
    <property type="evidence" value="ECO:0007669"/>
    <property type="project" value="TreeGrafter"/>
</dbReference>
<dbReference type="InterPro" id="IPR045864">
    <property type="entry name" value="aa-tRNA-synth_II/BPL/LPL"/>
</dbReference>
<gene>
    <name evidence="9 12" type="primary">lysS</name>
    <name evidence="12" type="ORF">C4520_05830</name>
</gene>
<dbReference type="InterPro" id="IPR002313">
    <property type="entry name" value="Lys-tRNA-ligase_II"/>
</dbReference>
<protein>
    <recommendedName>
        <fullName evidence="9">Lysine--tRNA ligase</fullName>
        <ecNumber evidence="9">6.1.1.6</ecNumber>
    </recommendedName>
    <alternativeName>
        <fullName evidence="9">Lysyl-tRNA synthetase</fullName>
        <shortName evidence="9">LysRS</shortName>
    </alternativeName>
</protein>
<evidence type="ECO:0000256" key="10">
    <source>
        <dbReference type="RuleBase" id="RU000336"/>
    </source>
</evidence>
<dbReference type="EC" id="6.1.1.6" evidence="9"/>
<evidence type="ECO:0000256" key="8">
    <source>
        <dbReference type="ARBA" id="ARBA00048573"/>
    </source>
</evidence>
<comment type="subcellular location">
    <subcellularLocation>
        <location evidence="9">Cytoplasm</location>
    </subcellularLocation>
</comment>
<keyword evidence="9 10" id="KW-0460">Magnesium</keyword>
<dbReference type="NCBIfam" id="NF001756">
    <property type="entry name" value="PRK00484.1"/>
    <property type="match status" value="1"/>
</dbReference>
<evidence type="ECO:0000259" key="11">
    <source>
        <dbReference type="PROSITE" id="PS50862"/>
    </source>
</evidence>
<dbReference type="InterPro" id="IPR018149">
    <property type="entry name" value="Lys-tRNA-synth_II_C"/>
</dbReference>
<dbReference type="Pfam" id="PF00152">
    <property type="entry name" value="tRNA-synt_2"/>
    <property type="match status" value="1"/>
</dbReference>
<evidence type="ECO:0000256" key="5">
    <source>
        <dbReference type="ARBA" id="ARBA00022840"/>
    </source>
</evidence>
<dbReference type="FunFam" id="2.40.50.140:FF:000024">
    <property type="entry name" value="Lysine--tRNA ligase"/>
    <property type="match status" value="1"/>
</dbReference>
<dbReference type="EMBL" id="QZKU01000044">
    <property type="protein sequence ID" value="RJP23608.1"/>
    <property type="molecule type" value="Genomic_DNA"/>
</dbReference>
<feature type="binding site" evidence="9">
    <location>
        <position position="408"/>
    </location>
    <ligand>
        <name>Mg(2+)</name>
        <dbReference type="ChEBI" id="CHEBI:18420"/>
        <label>1</label>
    </ligand>
</feature>
<evidence type="ECO:0000256" key="1">
    <source>
        <dbReference type="ARBA" id="ARBA00008226"/>
    </source>
</evidence>
<dbReference type="AlphaFoldDB" id="A0A3A4NSR8"/>
<keyword evidence="3 9" id="KW-0479">Metal-binding</keyword>
<keyword evidence="5 9" id="KW-0067">ATP-binding</keyword>
<dbReference type="PROSITE" id="PS50862">
    <property type="entry name" value="AA_TRNA_LIGASE_II"/>
    <property type="match status" value="1"/>
</dbReference>
<comment type="subunit">
    <text evidence="9">Homodimer.</text>
</comment>
<name>A0A3A4NSR8_ABYX5</name>
<dbReference type="GO" id="GO:0000049">
    <property type="term" value="F:tRNA binding"/>
    <property type="evidence" value="ECO:0007669"/>
    <property type="project" value="TreeGrafter"/>
</dbReference>
<dbReference type="SUPFAM" id="SSF55681">
    <property type="entry name" value="Class II aaRS and biotin synthetases"/>
    <property type="match status" value="1"/>
</dbReference>
<sequence length="497" mass="57020">MEEKQDLYAQRLEKLSRIRQASQEPYTYSYARTHTVQQAYDEFEKQHEAQPERTVRLAGRITALRLHGKSAFADLKDDSGKIQLFFGLQDVGGDQYEFLTKLINVGDFLGVEGTIFTTRTGQVTVRVGSFLLLTKTLRPLPEKWHGLKDVEIRLRRRYLDLLANVETGNLFRRRSEIIRHIRGFLDARGYMEVETPMLHPIPGGASARPFITHYNALDRDFYLRVAPELYLKRLLVGGFEKVYEINRNFRNEGVSNRHNPEFTMLELYEAYVDYEAMMELVEKLVSFVVKTVLGKPNFTYQGNDINIEPPWPRVSFFEAIRRFADVDLEQTSDSARARDLVAHLKLDLEDSAGYGKICDEVLKSYVVPKMISPTFLIDYPLELSPLAKGKRGSPRLTERFQPFVGGLEIGNAFSELNDPLEQRARFERQMQLRARGDEEAQTLDEDFITALEYGMPPAGGLGIGIDRLVMLLTDSPTIKEVILFPQLRTVNHAIVEE</sequence>
<dbReference type="CDD" id="cd00775">
    <property type="entry name" value="LysRS_core"/>
    <property type="match status" value="1"/>
</dbReference>
<dbReference type="Gene3D" id="2.40.50.140">
    <property type="entry name" value="Nucleic acid-binding proteins"/>
    <property type="match status" value="1"/>
</dbReference>
<dbReference type="GO" id="GO:0000287">
    <property type="term" value="F:magnesium ion binding"/>
    <property type="evidence" value="ECO:0007669"/>
    <property type="project" value="UniProtKB-UniRule"/>
</dbReference>
<dbReference type="SUPFAM" id="SSF50249">
    <property type="entry name" value="Nucleic acid-binding proteins"/>
    <property type="match status" value="1"/>
</dbReference>
<dbReference type="InterPro" id="IPR004364">
    <property type="entry name" value="Aa-tRNA-synt_II"/>
</dbReference>
<dbReference type="InterPro" id="IPR006195">
    <property type="entry name" value="aa-tRNA-synth_II"/>
</dbReference>
<evidence type="ECO:0000256" key="3">
    <source>
        <dbReference type="ARBA" id="ARBA00022723"/>
    </source>
</evidence>
<dbReference type="PANTHER" id="PTHR42918:SF15">
    <property type="entry name" value="LYSINE--TRNA LIGASE, CHLOROPLASTIC_MITOCHONDRIAL"/>
    <property type="match status" value="1"/>
</dbReference>
<dbReference type="InterPro" id="IPR004365">
    <property type="entry name" value="NA-bd_OB_tRNA"/>
</dbReference>
<keyword evidence="6 9" id="KW-0648">Protein biosynthesis</keyword>
<dbReference type="Gene3D" id="3.30.930.10">
    <property type="entry name" value="Bira Bifunctional Protein, Domain 2"/>
    <property type="match status" value="1"/>
</dbReference>
<accession>A0A3A4NSR8</accession>
<dbReference type="GO" id="GO:0004824">
    <property type="term" value="F:lysine-tRNA ligase activity"/>
    <property type="evidence" value="ECO:0007669"/>
    <property type="project" value="UniProtKB-UniRule"/>
</dbReference>
<dbReference type="NCBIfam" id="TIGR00499">
    <property type="entry name" value="lysS_bact"/>
    <property type="match status" value="1"/>
</dbReference>
<reference evidence="12 13" key="1">
    <citation type="journal article" date="2017" name="ISME J.">
        <title>Energy and carbon metabolisms in a deep terrestrial subsurface fluid microbial community.</title>
        <authorList>
            <person name="Momper L."/>
            <person name="Jungbluth S.P."/>
            <person name="Lee M.D."/>
            <person name="Amend J.P."/>
        </authorList>
    </citation>
    <scope>NUCLEOTIDE SEQUENCE [LARGE SCALE GENOMIC DNA]</scope>
    <source>
        <strain evidence="12">SURF_5</strain>
    </source>
</reference>
<dbReference type="Proteomes" id="UP000265882">
    <property type="component" value="Unassembled WGS sequence"/>
</dbReference>
<comment type="catalytic activity">
    <reaction evidence="8 9 10">
        <text>tRNA(Lys) + L-lysine + ATP = L-lysyl-tRNA(Lys) + AMP + diphosphate</text>
        <dbReference type="Rhea" id="RHEA:20792"/>
        <dbReference type="Rhea" id="RHEA-COMP:9696"/>
        <dbReference type="Rhea" id="RHEA-COMP:9697"/>
        <dbReference type="ChEBI" id="CHEBI:30616"/>
        <dbReference type="ChEBI" id="CHEBI:32551"/>
        <dbReference type="ChEBI" id="CHEBI:33019"/>
        <dbReference type="ChEBI" id="CHEBI:78442"/>
        <dbReference type="ChEBI" id="CHEBI:78529"/>
        <dbReference type="ChEBI" id="CHEBI:456215"/>
        <dbReference type="EC" id="6.1.1.6"/>
    </reaction>
</comment>
<feature type="binding site" evidence="9">
    <location>
        <position position="408"/>
    </location>
    <ligand>
        <name>Mg(2+)</name>
        <dbReference type="ChEBI" id="CHEBI:18420"/>
        <label>2</label>
    </ligand>
</feature>
<keyword evidence="2 9" id="KW-0436">Ligase</keyword>
<evidence type="ECO:0000256" key="2">
    <source>
        <dbReference type="ARBA" id="ARBA00022598"/>
    </source>
</evidence>
<dbReference type="InterPro" id="IPR044136">
    <property type="entry name" value="Lys-tRNA-ligase_II_N"/>
</dbReference>
<comment type="caution">
    <text evidence="9">Lacks conserved residue(s) required for the propagation of feature annotation.</text>
</comment>
<comment type="cofactor">
    <cofactor evidence="9 10">
        <name>Mg(2+)</name>
        <dbReference type="ChEBI" id="CHEBI:18420"/>
    </cofactor>
    <text evidence="9 10">Binds 3 Mg(2+) ions per subunit.</text>
</comment>
<evidence type="ECO:0000256" key="4">
    <source>
        <dbReference type="ARBA" id="ARBA00022741"/>
    </source>
</evidence>
<dbReference type="PANTHER" id="PTHR42918">
    <property type="entry name" value="LYSYL-TRNA SYNTHETASE"/>
    <property type="match status" value="1"/>
</dbReference>
<dbReference type="GO" id="GO:0005524">
    <property type="term" value="F:ATP binding"/>
    <property type="evidence" value="ECO:0007669"/>
    <property type="project" value="UniProtKB-UniRule"/>
</dbReference>
<evidence type="ECO:0000256" key="6">
    <source>
        <dbReference type="ARBA" id="ARBA00022917"/>
    </source>
</evidence>
<evidence type="ECO:0000313" key="12">
    <source>
        <dbReference type="EMBL" id="RJP23608.1"/>
    </source>
</evidence>
<comment type="similarity">
    <text evidence="1 9">Belongs to the class-II aminoacyl-tRNA synthetase family.</text>
</comment>
<dbReference type="PRINTS" id="PR00982">
    <property type="entry name" value="TRNASYNTHLYS"/>
</dbReference>
<evidence type="ECO:0000256" key="7">
    <source>
        <dbReference type="ARBA" id="ARBA00023146"/>
    </source>
</evidence>
<dbReference type="HAMAP" id="MF_00252">
    <property type="entry name" value="Lys_tRNA_synth_class2"/>
    <property type="match status" value="1"/>
</dbReference>
<comment type="caution">
    <text evidence="12">The sequence shown here is derived from an EMBL/GenBank/DDBJ whole genome shotgun (WGS) entry which is preliminary data.</text>
</comment>
<dbReference type="CDD" id="cd04322">
    <property type="entry name" value="LysRS_N"/>
    <property type="match status" value="1"/>
</dbReference>
<feature type="domain" description="Aminoacyl-transfer RNA synthetases class-II family profile" evidence="11">
    <location>
        <begin position="171"/>
        <end position="485"/>
    </location>
</feature>
<dbReference type="InterPro" id="IPR012340">
    <property type="entry name" value="NA-bd_OB-fold"/>
</dbReference>
<keyword evidence="9" id="KW-0963">Cytoplasm</keyword>
<evidence type="ECO:0000313" key="13">
    <source>
        <dbReference type="Proteomes" id="UP000265882"/>
    </source>
</evidence>
<dbReference type="Pfam" id="PF01336">
    <property type="entry name" value="tRNA_anti-codon"/>
    <property type="match status" value="1"/>
</dbReference>
<keyword evidence="4 9" id="KW-0547">Nucleotide-binding</keyword>
<proteinExistence type="inferred from homology"/>
<keyword evidence="7 9" id="KW-0030">Aminoacyl-tRNA synthetase</keyword>